<reference evidence="2" key="1">
    <citation type="journal article" date="2020" name="Stud. Mycol.">
        <title>101 Dothideomycetes genomes: a test case for predicting lifestyles and emergence of pathogens.</title>
        <authorList>
            <person name="Haridas S."/>
            <person name="Albert R."/>
            <person name="Binder M."/>
            <person name="Bloem J."/>
            <person name="Labutti K."/>
            <person name="Salamov A."/>
            <person name="Andreopoulos B."/>
            <person name="Baker S."/>
            <person name="Barry K."/>
            <person name="Bills G."/>
            <person name="Bluhm B."/>
            <person name="Cannon C."/>
            <person name="Castanera R."/>
            <person name="Culley D."/>
            <person name="Daum C."/>
            <person name="Ezra D."/>
            <person name="Gonzalez J."/>
            <person name="Henrissat B."/>
            <person name="Kuo A."/>
            <person name="Liang C."/>
            <person name="Lipzen A."/>
            <person name="Lutzoni F."/>
            <person name="Magnuson J."/>
            <person name="Mondo S."/>
            <person name="Nolan M."/>
            <person name="Ohm R."/>
            <person name="Pangilinan J."/>
            <person name="Park H.-J."/>
            <person name="Ramirez L."/>
            <person name="Alfaro M."/>
            <person name="Sun H."/>
            <person name="Tritt A."/>
            <person name="Yoshinaga Y."/>
            <person name="Zwiers L.-H."/>
            <person name="Turgeon B."/>
            <person name="Goodwin S."/>
            <person name="Spatafora J."/>
            <person name="Crous P."/>
            <person name="Grigoriev I."/>
        </authorList>
    </citation>
    <scope>NUCLEOTIDE SEQUENCE</scope>
    <source>
        <strain evidence="2">SCOH1-5</strain>
    </source>
</reference>
<proteinExistence type="predicted"/>
<name>A0A6A6FUF4_9PEZI</name>
<keyword evidence="3" id="KW-1185">Reference proteome</keyword>
<gene>
    <name evidence="2" type="ORF">CERZMDRAFT_93174</name>
</gene>
<dbReference type="AlphaFoldDB" id="A0A6A6FUF4"/>
<sequence length="142" mass="15358">MSAINITTREQELLCAVIEVMKADVNWPDVARIANFNTPKQARDKWAVVRKKLVDGGSGKADGSGDENAAATSSTKPKKTPASRKRKAVDEGDAEDATPSKSNKKATAKKVHTPVADDDEEEPTGTAKIKVEQPEDNEDERL</sequence>
<evidence type="ECO:0000313" key="3">
    <source>
        <dbReference type="Proteomes" id="UP000799539"/>
    </source>
</evidence>
<organism evidence="2 3">
    <name type="scientific">Cercospora zeae-maydis SCOH1-5</name>
    <dbReference type="NCBI Taxonomy" id="717836"/>
    <lineage>
        <taxon>Eukaryota</taxon>
        <taxon>Fungi</taxon>
        <taxon>Dikarya</taxon>
        <taxon>Ascomycota</taxon>
        <taxon>Pezizomycotina</taxon>
        <taxon>Dothideomycetes</taxon>
        <taxon>Dothideomycetidae</taxon>
        <taxon>Mycosphaerellales</taxon>
        <taxon>Mycosphaerellaceae</taxon>
        <taxon>Cercospora</taxon>
    </lineage>
</organism>
<evidence type="ECO:0000313" key="2">
    <source>
        <dbReference type="EMBL" id="KAF2217116.1"/>
    </source>
</evidence>
<feature type="compositionally biased region" description="Basic residues" evidence="1">
    <location>
        <begin position="102"/>
        <end position="112"/>
    </location>
</feature>
<evidence type="ECO:0000256" key="1">
    <source>
        <dbReference type="SAM" id="MobiDB-lite"/>
    </source>
</evidence>
<feature type="compositionally biased region" description="Basic residues" evidence="1">
    <location>
        <begin position="76"/>
        <end position="87"/>
    </location>
</feature>
<feature type="region of interest" description="Disordered" evidence="1">
    <location>
        <begin position="55"/>
        <end position="142"/>
    </location>
</feature>
<dbReference type="Proteomes" id="UP000799539">
    <property type="component" value="Unassembled WGS sequence"/>
</dbReference>
<dbReference type="EMBL" id="ML992663">
    <property type="protein sequence ID" value="KAF2217116.1"/>
    <property type="molecule type" value="Genomic_DNA"/>
</dbReference>
<dbReference type="OrthoDB" id="3650424at2759"/>
<accession>A0A6A6FUF4</accession>
<evidence type="ECO:0008006" key="4">
    <source>
        <dbReference type="Google" id="ProtNLM"/>
    </source>
</evidence>
<protein>
    <recommendedName>
        <fullName evidence="4">Myb-like domain-containing protein</fullName>
    </recommendedName>
</protein>